<proteinExistence type="predicted"/>
<evidence type="ECO:0000256" key="2">
    <source>
        <dbReference type="ARBA" id="ARBA00022729"/>
    </source>
</evidence>
<feature type="compositionally biased region" description="Low complexity" evidence="5">
    <location>
        <begin position="114"/>
        <end position="126"/>
    </location>
</feature>
<evidence type="ECO:0000256" key="1">
    <source>
        <dbReference type="ARBA" id="ARBA00022487"/>
    </source>
</evidence>
<dbReference type="Pfam" id="PF07519">
    <property type="entry name" value="Tannase"/>
    <property type="match status" value="1"/>
</dbReference>
<evidence type="ECO:0000256" key="5">
    <source>
        <dbReference type="SAM" id="MobiDB-lite"/>
    </source>
</evidence>
<dbReference type="PANTHER" id="PTHR33938:SF15">
    <property type="entry name" value="FERULOYL ESTERASE B-RELATED"/>
    <property type="match status" value="1"/>
</dbReference>
<evidence type="ECO:0000313" key="7">
    <source>
        <dbReference type="Proteomes" id="UP001165136"/>
    </source>
</evidence>
<sequence length="214" mass="23334">MQAFLEKQPGFDTAQLTYAQYRDLFGQSVREYDRVIGTSDPDLSAFRRSGGKLITFVGTADQLIPPGGTLAYRAQVEQRMGGAERVNDFYRLFLAPASSTAVAARVRSRRTSWARWSTGSSTARPRSPSPRPPSMVRRRGTCARCLRCRATRATVTRRWRRATAAPGSEPERENAVCAGLSGADGVFAFSAADRAAAAGSSWSPGPARRAARRE</sequence>
<dbReference type="PANTHER" id="PTHR33938">
    <property type="entry name" value="FERULOYL ESTERASE B-RELATED"/>
    <property type="match status" value="1"/>
</dbReference>
<reference evidence="6" key="1">
    <citation type="submission" date="2023-03" db="EMBL/GenBank/DDBJ databases">
        <title>Amycolatopsis taiwanensis NBRC 103393.</title>
        <authorList>
            <person name="Ichikawa N."/>
            <person name="Sato H."/>
            <person name="Tonouchi N."/>
        </authorList>
    </citation>
    <scope>NUCLEOTIDE SEQUENCE</scope>
    <source>
        <strain evidence="6">NBRC 103393</strain>
    </source>
</reference>
<feature type="region of interest" description="Disordered" evidence="5">
    <location>
        <begin position="114"/>
        <end position="137"/>
    </location>
</feature>
<dbReference type="Proteomes" id="UP001165136">
    <property type="component" value="Unassembled WGS sequence"/>
</dbReference>
<organism evidence="6 7">
    <name type="scientific">Amycolatopsis taiwanensis</name>
    <dbReference type="NCBI Taxonomy" id="342230"/>
    <lineage>
        <taxon>Bacteria</taxon>
        <taxon>Bacillati</taxon>
        <taxon>Actinomycetota</taxon>
        <taxon>Actinomycetes</taxon>
        <taxon>Pseudonocardiales</taxon>
        <taxon>Pseudonocardiaceae</taxon>
        <taxon>Amycolatopsis</taxon>
    </lineage>
</organism>
<keyword evidence="2" id="KW-0732">Signal</keyword>
<protein>
    <submittedName>
        <fullName evidence="6">Uncharacterized protein</fullName>
    </submittedName>
</protein>
<dbReference type="AlphaFoldDB" id="A0A9W6VFZ9"/>
<name>A0A9W6VFZ9_9PSEU</name>
<comment type="caution">
    <text evidence="6">The sequence shown here is derived from an EMBL/GenBank/DDBJ whole genome shotgun (WGS) entry which is preliminary data.</text>
</comment>
<evidence type="ECO:0000256" key="4">
    <source>
        <dbReference type="ARBA" id="ARBA00023157"/>
    </source>
</evidence>
<gene>
    <name evidence="6" type="ORF">Atai01_68120</name>
</gene>
<evidence type="ECO:0000313" key="6">
    <source>
        <dbReference type="EMBL" id="GLY70193.1"/>
    </source>
</evidence>
<accession>A0A9W6VFZ9</accession>
<keyword evidence="4" id="KW-1015">Disulfide bond</keyword>
<dbReference type="InterPro" id="IPR011118">
    <property type="entry name" value="Tannase/feruloyl_esterase"/>
</dbReference>
<dbReference type="EMBL" id="BSTI01000021">
    <property type="protein sequence ID" value="GLY70193.1"/>
    <property type="molecule type" value="Genomic_DNA"/>
</dbReference>
<evidence type="ECO:0000256" key="3">
    <source>
        <dbReference type="ARBA" id="ARBA00022801"/>
    </source>
</evidence>
<dbReference type="GO" id="GO:0052689">
    <property type="term" value="F:carboxylic ester hydrolase activity"/>
    <property type="evidence" value="ECO:0007669"/>
    <property type="project" value="UniProtKB-KW"/>
</dbReference>
<keyword evidence="1" id="KW-0719">Serine esterase</keyword>
<keyword evidence="3" id="KW-0378">Hydrolase</keyword>
<keyword evidence="7" id="KW-1185">Reference proteome</keyword>